<evidence type="ECO:0000313" key="2">
    <source>
        <dbReference type="Proteomes" id="UP001175271"/>
    </source>
</evidence>
<organism evidence="1 2">
    <name type="scientific">Steinernema hermaphroditum</name>
    <dbReference type="NCBI Taxonomy" id="289476"/>
    <lineage>
        <taxon>Eukaryota</taxon>
        <taxon>Metazoa</taxon>
        <taxon>Ecdysozoa</taxon>
        <taxon>Nematoda</taxon>
        <taxon>Chromadorea</taxon>
        <taxon>Rhabditida</taxon>
        <taxon>Tylenchina</taxon>
        <taxon>Panagrolaimomorpha</taxon>
        <taxon>Strongyloidoidea</taxon>
        <taxon>Steinernematidae</taxon>
        <taxon>Steinernema</taxon>
    </lineage>
</organism>
<accession>A0AA39GMY8</accession>
<dbReference type="Proteomes" id="UP001175271">
    <property type="component" value="Unassembled WGS sequence"/>
</dbReference>
<protein>
    <submittedName>
        <fullName evidence="1">Uncharacterized protein</fullName>
    </submittedName>
</protein>
<evidence type="ECO:0000313" key="1">
    <source>
        <dbReference type="EMBL" id="KAK0390355.1"/>
    </source>
</evidence>
<sequence>MIRIRNYSCPITTETNAFPADSIYLSESTCITRNLPKRHTTTPYLSVFFWHGTRVERDDPISGHQKDKELILEVEQMVEHSERSGVSSSAQLASTRF</sequence>
<name>A0AA39GMY8_9BILA</name>
<gene>
    <name evidence="1" type="ORF">QR680_019318</name>
</gene>
<reference evidence="1" key="1">
    <citation type="submission" date="2023-06" db="EMBL/GenBank/DDBJ databases">
        <title>Genomic analysis of the entomopathogenic nematode Steinernema hermaphroditum.</title>
        <authorList>
            <person name="Schwarz E.M."/>
            <person name="Heppert J.K."/>
            <person name="Baniya A."/>
            <person name="Schwartz H.T."/>
            <person name="Tan C.-H."/>
            <person name="Antoshechkin I."/>
            <person name="Sternberg P.W."/>
            <person name="Goodrich-Blair H."/>
            <person name="Dillman A.R."/>
        </authorList>
    </citation>
    <scope>NUCLEOTIDE SEQUENCE</scope>
    <source>
        <strain evidence="1">PS9179</strain>
        <tissue evidence="1">Whole animal</tissue>
    </source>
</reference>
<dbReference type="EMBL" id="JAUCMV010000006">
    <property type="protein sequence ID" value="KAK0390355.1"/>
    <property type="molecule type" value="Genomic_DNA"/>
</dbReference>
<proteinExistence type="predicted"/>
<dbReference type="AlphaFoldDB" id="A0AA39GMY8"/>
<comment type="caution">
    <text evidence="1">The sequence shown here is derived from an EMBL/GenBank/DDBJ whole genome shotgun (WGS) entry which is preliminary data.</text>
</comment>
<keyword evidence="2" id="KW-1185">Reference proteome</keyword>